<dbReference type="GO" id="GO:0008061">
    <property type="term" value="F:chitin binding"/>
    <property type="evidence" value="ECO:0007669"/>
    <property type="project" value="UniProtKB-KW"/>
</dbReference>
<dbReference type="PANTHER" id="PTHR23301:SF0">
    <property type="entry name" value="CHITIN-BINDING TYPE-2 DOMAIN-CONTAINING PROTEIN-RELATED"/>
    <property type="match status" value="1"/>
</dbReference>
<organism evidence="8">
    <name type="scientific">Lutzomyia longipalpis</name>
    <name type="common">Sand fly</name>
    <dbReference type="NCBI Taxonomy" id="7200"/>
    <lineage>
        <taxon>Eukaryota</taxon>
        <taxon>Metazoa</taxon>
        <taxon>Ecdysozoa</taxon>
        <taxon>Arthropoda</taxon>
        <taxon>Hexapoda</taxon>
        <taxon>Insecta</taxon>
        <taxon>Pterygota</taxon>
        <taxon>Neoptera</taxon>
        <taxon>Endopterygota</taxon>
        <taxon>Diptera</taxon>
        <taxon>Nematocera</taxon>
        <taxon>Psychodoidea</taxon>
        <taxon>Psychodidae</taxon>
        <taxon>Lutzomyia</taxon>
        <taxon>Lutzomyia</taxon>
    </lineage>
</organism>
<dbReference type="EMBL" id="GITU01006513">
    <property type="protein sequence ID" value="MBC1175216.1"/>
    <property type="molecule type" value="Transcribed_RNA"/>
</dbReference>
<evidence type="ECO:0000256" key="2">
    <source>
        <dbReference type="ARBA" id="ARBA00022729"/>
    </source>
</evidence>
<feature type="domain" description="Chitin-binding type-2" evidence="7">
    <location>
        <begin position="18"/>
        <end position="80"/>
    </location>
</feature>
<dbReference type="PANTHER" id="PTHR23301">
    <property type="entry name" value="CHITIN BINDING PERITROPHIN-A"/>
    <property type="match status" value="1"/>
</dbReference>
<keyword evidence="2 6" id="KW-0732">Signal</keyword>
<dbReference type="InterPro" id="IPR051940">
    <property type="entry name" value="Chitin_bind-dev_reg"/>
</dbReference>
<evidence type="ECO:0000256" key="4">
    <source>
        <dbReference type="ARBA" id="ARBA00023157"/>
    </source>
</evidence>
<dbReference type="InterPro" id="IPR036508">
    <property type="entry name" value="Chitin-bd_dom_sf"/>
</dbReference>
<evidence type="ECO:0000313" key="8">
    <source>
        <dbReference type="EMBL" id="MBC1175216.1"/>
    </source>
</evidence>
<keyword evidence="1" id="KW-0147">Chitin-binding</keyword>
<sequence>MKFQLVVIFAIIGFAMGTFVCPEEQEQRKDLVMFPHESDCGKFYICSHGRPHEFSCPWGLHFNPEKKNLCDWKENVECNYETTTPGNTEATPEEDY</sequence>
<dbReference type="SUPFAM" id="SSF57625">
    <property type="entry name" value="Invertebrate chitin-binding proteins"/>
    <property type="match status" value="1"/>
</dbReference>
<dbReference type="SMART" id="SM00494">
    <property type="entry name" value="ChtBD2"/>
    <property type="match status" value="1"/>
</dbReference>
<protein>
    <submittedName>
        <fullName evidence="8">Putative peritrophin</fullName>
    </submittedName>
</protein>
<proteinExistence type="predicted"/>
<dbReference type="Gene3D" id="2.170.140.10">
    <property type="entry name" value="Chitin binding domain"/>
    <property type="match status" value="1"/>
</dbReference>
<dbReference type="AlphaFoldDB" id="A0A7G3AVA2"/>
<reference evidence="8" key="1">
    <citation type="journal article" date="2020" name="BMC">
        <title>Leishmania infection induces a limited differential gene expression in the sand fly midgut.</title>
        <authorList>
            <person name="Coutinho-Abreu I.V."/>
            <person name="Serafim T.D."/>
            <person name="Meneses C."/>
            <person name="Kamhawi S."/>
            <person name="Oliveira F."/>
            <person name="Valenzuela J.G."/>
        </authorList>
    </citation>
    <scope>NUCLEOTIDE SEQUENCE</scope>
    <source>
        <strain evidence="8">Jacobina</strain>
        <tissue evidence="8">Midgut</tissue>
    </source>
</reference>
<dbReference type="InterPro" id="IPR002557">
    <property type="entry name" value="Chitin-bd_dom"/>
</dbReference>
<feature type="chain" id="PRO_5028870304" evidence="6">
    <location>
        <begin position="18"/>
        <end position="96"/>
    </location>
</feature>
<keyword evidence="3" id="KW-0677">Repeat</keyword>
<evidence type="ECO:0000256" key="5">
    <source>
        <dbReference type="ARBA" id="ARBA00023180"/>
    </source>
</evidence>
<feature type="signal peptide" evidence="6">
    <location>
        <begin position="1"/>
        <end position="17"/>
    </location>
</feature>
<keyword evidence="4" id="KW-1015">Disulfide bond</keyword>
<keyword evidence="5" id="KW-0325">Glycoprotein</keyword>
<evidence type="ECO:0000259" key="7">
    <source>
        <dbReference type="PROSITE" id="PS50940"/>
    </source>
</evidence>
<evidence type="ECO:0000256" key="6">
    <source>
        <dbReference type="SAM" id="SignalP"/>
    </source>
</evidence>
<accession>A0A7G3AVA2</accession>
<evidence type="ECO:0000256" key="1">
    <source>
        <dbReference type="ARBA" id="ARBA00022669"/>
    </source>
</evidence>
<evidence type="ECO:0000256" key="3">
    <source>
        <dbReference type="ARBA" id="ARBA00022737"/>
    </source>
</evidence>
<name>A0A7G3AVA2_LUTLO</name>
<dbReference type="VEuPathDB" id="VectorBase:LLONM1_010900"/>
<dbReference type="GO" id="GO:0005576">
    <property type="term" value="C:extracellular region"/>
    <property type="evidence" value="ECO:0007669"/>
    <property type="project" value="InterPro"/>
</dbReference>
<dbReference type="PROSITE" id="PS50940">
    <property type="entry name" value="CHIT_BIND_II"/>
    <property type="match status" value="1"/>
</dbReference>
<dbReference type="Pfam" id="PF01607">
    <property type="entry name" value="CBM_14"/>
    <property type="match status" value="1"/>
</dbReference>